<evidence type="ECO:0000313" key="3">
    <source>
        <dbReference type="Proteomes" id="UP000005017"/>
    </source>
</evidence>
<name>D2MNS7_9FIRM</name>
<keyword evidence="3" id="KW-1185">Reference proteome</keyword>
<dbReference type="RefSeq" id="WP_006627028.1">
    <property type="nucleotide sequence ID" value="NZ_ADFR01000007.1"/>
</dbReference>
<comment type="caution">
    <text evidence="2">The sequence shown here is derived from an EMBL/GenBank/DDBJ whole genome shotgun (WGS) entry which is preliminary data.</text>
</comment>
<accession>D2MNS7</accession>
<dbReference type="Pfam" id="PF11074">
    <property type="entry name" value="DUF2779"/>
    <property type="match status" value="1"/>
</dbReference>
<dbReference type="eggNOG" id="COG1468">
    <property type="taxonomic scope" value="Bacteria"/>
</dbReference>
<gene>
    <name evidence="2" type="ORF">HMPREF9013_0610</name>
</gene>
<reference evidence="3" key="1">
    <citation type="submission" date="2009-12" db="EMBL/GenBank/DDBJ databases">
        <title>Sequence of Clostridiales genomosp. BVAB3 str. UPII9-5.</title>
        <authorList>
            <person name="Madupu R."/>
            <person name="Durkin A.S."/>
            <person name="Torralba M."/>
            <person name="Methe B."/>
            <person name="Sutton G.G."/>
            <person name="Strausberg R.L."/>
            <person name="Nelson K.E."/>
        </authorList>
    </citation>
    <scope>NUCLEOTIDE SEQUENCE [LARGE SCALE GENOMIC DNA]</scope>
    <source>
        <strain evidence="3">W1219</strain>
    </source>
</reference>
<dbReference type="EMBL" id="ADFR01000007">
    <property type="protein sequence ID" value="EFC05696.1"/>
    <property type="molecule type" value="Genomic_DNA"/>
</dbReference>
<evidence type="ECO:0000259" key="1">
    <source>
        <dbReference type="Pfam" id="PF11074"/>
    </source>
</evidence>
<proteinExistence type="predicted"/>
<sequence>MIFHIEDHRRYRRCVRLFQYTFEKSIEEFQYLRKEDEITRLAMSYLGITCYGIGQQGDTPSHSCELLESHEWVIKARFEFHGLRVKIPILHHGENGYDVYFIFMGNQPRSVDLLYYQDSLFVLKGNHLAIQKVYLLYLNPEYTRKEWLNPQDLFKQTDSFLDHPEKTILKIIQPNERMIFEDLKRMKRCYQQRKIEKRLSKKCFQPTDCPFLKECQPSYEREPDDSILFAKNTTLRFQWYYQGRKKLLEIPPRFKTGQLREIAQWKAIQNPPLYVDKMKMKQWLSNLQYPLIAFDMEWDRFSIPAYSGLKPMMVLPFAYSLTILEKDGCVHSRCFISEGDGREKMIASLIRQIPKKGTIVTFNMLGAEKLRLEEWMEQFPNYQKNLQKYLKRMVDLQEPFQSGYLYHQKMRGSWTLKSILSVLEPETYSGLKVHNGLEAVDTWRKWEKEENFQRKMQLRKNLREYSLMDSMALIKIISWLMELTK</sequence>
<protein>
    <recommendedName>
        <fullName evidence="1">DUF2779 domain-containing protein</fullName>
    </recommendedName>
</protein>
<dbReference type="Proteomes" id="UP000005017">
    <property type="component" value="Unassembled WGS sequence"/>
</dbReference>
<dbReference type="OrthoDB" id="9783873at2"/>
<evidence type="ECO:0000313" key="2">
    <source>
        <dbReference type="EMBL" id="EFC05696.1"/>
    </source>
</evidence>
<dbReference type="AlphaFoldDB" id="D2MNS7"/>
<dbReference type="STRING" id="679192.HMPREF9013_0610"/>
<feature type="domain" description="DUF2779" evidence="1">
    <location>
        <begin position="294"/>
        <end position="414"/>
    </location>
</feature>
<organism evidence="2 3">
    <name type="scientific">Bulleidia extructa W1219</name>
    <dbReference type="NCBI Taxonomy" id="679192"/>
    <lineage>
        <taxon>Bacteria</taxon>
        <taxon>Bacillati</taxon>
        <taxon>Bacillota</taxon>
        <taxon>Erysipelotrichia</taxon>
        <taxon>Erysipelotrichales</taxon>
        <taxon>Erysipelotrichaceae</taxon>
        <taxon>Bulleidia</taxon>
    </lineage>
</organism>
<dbReference type="InterPro" id="IPR021301">
    <property type="entry name" value="DUF2779"/>
</dbReference>